<dbReference type="PANTHER" id="PTHR11533:SF297">
    <property type="entry name" value="AMINOPEPTIDASE N"/>
    <property type="match status" value="1"/>
</dbReference>
<dbReference type="Gene3D" id="2.60.40.1730">
    <property type="entry name" value="tricorn interacting facor f3 domain"/>
    <property type="match status" value="1"/>
</dbReference>
<accession>A0A1H0EKS0</accession>
<feature type="domain" description="Aminopeptidase N-like N-terminal" evidence="15">
    <location>
        <begin position="50"/>
        <end position="218"/>
    </location>
</feature>
<comment type="similarity">
    <text evidence="3">Belongs to the peptidase M1 family.</text>
</comment>
<keyword evidence="9" id="KW-0862">Zinc</keyword>
<keyword evidence="8" id="KW-0378">Hydrolase</keyword>
<proteinExistence type="inferred from homology"/>
<feature type="domain" description="Peptidase M1 membrane alanine aminopeptidase" evidence="14">
    <location>
        <begin position="309"/>
        <end position="449"/>
    </location>
</feature>
<dbReference type="STRING" id="1005944.SAMN05192576_2891"/>
<dbReference type="GO" id="GO:0006508">
    <property type="term" value="P:proteolysis"/>
    <property type="evidence" value="ECO:0007669"/>
    <property type="project" value="UniProtKB-KW"/>
</dbReference>
<dbReference type="InterPro" id="IPR050344">
    <property type="entry name" value="Peptidase_M1_aminopeptidases"/>
</dbReference>
<dbReference type="GO" id="GO:0008270">
    <property type="term" value="F:zinc ion binding"/>
    <property type="evidence" value="ECO:0007669"/>
    <property type="project" value="InterPro"/>
</dbReference>
<comment type="cofactor">
    <cofactor evidence="2">
        <name>Zn(2+)</name>
        <dbReference type="ChEBI" id="CHEBI:29105"/>
    </cofactor>
</comment>
<evidence type="ECO:0000256" key="8">
    <source>
        <dbReference type="ARBA" id="ARBA00022801"/>
    </source>
</evidence>
<dbReference type="PRINTS" id="PR00756">
    <property type="entry name" value="ALADIPTASE"/>
</dbReference>
<reference evidence="16 17" key="1">
    <citation type="submission" date="2016-10" db="EMBL/GenBank/DDBJ databases">
        <authorList>
            <person name="de Groot N.N."/>
        </authorList>
    </citation>
    <scope>NUCLEOTIDE SEQUENCE [LARGE SCALE GENOMIC DNA]</scope>
    <source>
        <strain evidence="16 17">CGMCC 1.11147</strain>
    </source>
</reference>
<dbReference type="Pfam" id="PF17900">
    <property type="entry name" value="Peptidase_M1_N"/>
    <property type="match status" value="1"/>
</dbReference>
<organism evidence="16 17">
    <name type="scientific">Nocardioides szechwanensis</name>
    <dbReference type="NCBI Taxonomy" id="1005944"/>
    <lineage>
        <taxon>Bacteria</taxon>
        <taxon>Bacillati</taxon>
        <taxon>Actinomycetota</taxon>
        <taxon>Actinomycetes</taxon>
        <taxon>Propionibacteriales</taxon>
        <taxon>Nocardioidaceae</taxon>
        <taxon>Nocardioides</taxon>
    </lineage>
</organism>
<keyword evidence="6" id="KW-0645">Protease</keyword>
<dbReference type="InterPro" id="IPR042097">
    <property type="entry name" value="Aminopeptidase_N-like_N_sf"/>
</dbReference>
<evidence type="ECO:0000256" key="3">
    <source>
        <dbReference type="ARBA" id="ARBA00010136"/>
    </source>
</evidence>
<evidence type="ECO:0000256" key="2">
    <source>
        <dbReference type="ARBA" id="ARBA00001947"/>
    </source>
</evidence>
<protein>
    <recommendedName>
        <fullName evidence="5">Aminopeptidase N</fullName>
        <ecNumber evidence="4">3.4.11.2</ecNumber>
    </recommendedName>
    <alternativeName>
        <fullName evidence="11">Alanine aminopeptidase</fullName>
    </alternativeName>
    <alternativeName>
        <fullName evidence="12">Lysyl aminopeptidase</fullName>
    </alternativeName>
</protein>
<sequence length="459" mass="50454">MRRLLLVPLVVLALLAGVTAAVTAAPEGQPTGRTDTLFPQQGHPGYDVRHYDVRLDYDPATNRLDARTTVRATTPQRLKTFSLDLVGMKVTSVRVDGRPAGFRRDAQHLVVRPRVPVTGGFTTTVAYAGTPQEIVDADGSTEGWVRTDDGAIALGEPVGTMAWIPSDNTPGDKARFRFRITVPRGVQAVSNGDLVSKVDRGAGSTWTWRVRDRMATYLAMVAVGRFAVHRSSMTSVTGRRIPIWSFVDPTTGRSTTARAALPKVLRFQEKLFGPYPLTSAGLVVDAASVGYALETQNRPFYPDSVDSATLVHESAHQWFGNSVTLRDWHDIWLPEGFATYAEWLWTGAHDGRTPAQRFDDLYATPASDGLWSPAPTEFTDSADLFGEPVYNRGAMTLQALRERVGDTDFFRLLKRWAAVYRQGNAGTAQLLALAEQVSGEQLDQLFADWLELDGRPAGY</sequence>
<evidence type="ECO:0000256" key="4">
    <source>
        <dbReference type="ARBA" id="ARBA00012564"/>
    </source>
</evidence>
<evidence type="ECO:0000256" key="11">
    <source>
        <dbReference type="ARBA" id="ARBA00029811"/>
    </source>
</evidence>
<keyword evidence="10" id="KW-0482">Metalloprotease</keyword>
<keyword evidence="13" id="KW-0732">Signal</keyword>
<dbReference type="OrthoDB" id="3885507at2"/>
<dbReference type="EC" id="3.4.11.2" evidence="4"/>
<evidence type="ECO:0000256" key="9">
    <source>
        <dbReference type="ARBA" id="ARBA00022833"/>
    </source>
</evidence>
<gene>
    <name evidence="16" type="ORF">SAMN05192576_2891</name>
</gene>
<dbReference type="Proteomes" id="UP000199004">
    <property type="component" value="Unassembled WGS sequence"/>
</dbReference>
<dbReference type="PANTHER" id="PTHR11533">
    <property type="entry name" value="PROTEASE M1 ZINC METALLOPROTEASE"/>
    <property type="match status" value="1"/>
</dbReference>
<comment type="catalytic activity">
    <reaction evidence="1">
        <text>Release of an N-terminal amino acid, Xaa-|-Yaa- from a peptide, amide or arylamide. Xaa is preferably Ala, but may be most amino acids including Pro (slow action). When a terminal hydrophobic residue is followed by a prolyl residue, the two may be released as an intact Xaa-Pro dipeptide.</text>
        <dbReference type="EC" id="3.4.11.2"/>
    </reaction>
</comment>
<evidence type="ECO:0000259" key="14">
    <source>
        <dbReference type="Pfam" id="PF01433"/>
    </source>
</evidence>
<evidence type="ECO:0000256" key="1">
    <source>
        <dbReference type="ARBA" id="ARBA00000098"/>
    </source>
</evidence>
<evidence type="ECO:0000313" key="16">
    <source>
        <dbReference type="EMBL" id="SDN83014.1"/>
    </source>
</evidence>
<dbReference type="AlphaFoldDB" id="A0A1H0EKS0"/>
<evidence type="ECO:0000256" key="5">
    <source>
        <dbReference type="ARBA" id="ARBA00015611"/>
    </source>
</evidence>
<dbReference type="InterPro" id="IPR001930">
    <property type="entry name" value="Peptidase_M1"/>
</dbReference>
<keyword evidence="7" id="KW-0479">Metal-binding</keyword>
<dbReference type="SUPFAM" id="SSF63737">
    <property type="entry name" value="Leukotriene A4 hydrolase N-terminal domain"/>
    <property type="match status" value="1"/>
</dbReference>
<dbReference type="EMBL" id="FNIC01000004">
    <property type="protein sequence ID" value="SDN83014.1"/>
    <property type="molecule type" value="Genomic_DNA"/>
</dbReference>
<evidence type="ECO:0000256" key="12">
    <source>
        <dbReference type="ARBA" id="ARBA00031533"/>
    </source>
</evidence>
<dbReference type="InterPro" id="IPR027268">
    <property type="entry name" value="Peptidase_M4/M1_CTD_sf"/>
</dbReference>
<evidence type="ECO:0000256" key="13">
    <source>
        <dbReference type="SAM" id="SignalP"/>
    </source>
</evidence>
<dbReference type="CDD" id="cd09603">
    <property type="entry name" value="M1_APN_like"/>
    <property type="match status" value="1"/>
</dbReference>
<dbReference type="Pfam" id="PF01433">
    <property type="entry name" value="Peptidase_M1"/>
    <property type="match status" value="1"/>
</dbReference>
<evidence type="ECO:0000256" key="10">
    <source>
        <dbReference type="ARBA" id="ARBA00023049"/>
    </source>
</evidence>
<dbReference type="InterPro" id="IPR014782">
    <property type="entry name" value="Peptidase_M1_dom"/>
</dbReference>
<keyword evidence="17" id="KW-1185">Reference proteome</keyword>
<dbReference type="GO" id="GO:0016285">
    <property type="term" value="F:alanyl aminopeptidase activity"/>
    <property type="evidence" value="ECO:0007669"/>
    <property type="project" value="UniProtKB-EC"/>
</dbReference>
<dbReference type="InterPro" id="IPR045357">
    <property type="entry name" value="Aminopeptidase_N-like_N"/>
</dbReference>
<name>A0A1H0EKS0_9ACTN</name>
<feature type="chain" id="PRO_5011569537" description="Aminopeptidase N" evidence="13">
    <location>
        <begin position="25"/>
        <end position="459"/>
    </location>
</feature>
<evidence type="ECO:0000256" key="7">
    <source>
        <dbReference type="ARBA" id="ARBA00022723"/>
    </source>
</evidence>
<evidence type="ECO:0000259" key="15">
    <source>
        <dbReference type="Pfam" id="PF17900"/>
    </source>
</evidence>
<evidence type="ECO:0000313" key="17">
    <source>
        <dbReference type="Proteomes" id="UP000199004"/>
    </source>
</evidence>
<feature type="signal peptide" evidence="13">
    <location>
        <begin position="1"/>
        <end position="24"/>
    </location>
</feature>
<evidence type="ECO:0000256" key="6">
    <source>
        <dbReference type="ARBA" id="ARBA00022670"/>
    </source>
</evidence>
<dbReference type="Gene3D" id="1.10.390.10">
    <property type="entry name" value="Neutral Protease Domain 2"/>
    <property type="match status" value="1"/>
</dbReference>
<dbReference type="GO" id="GO:0008237">
    <property type="term" value="F:metallopeptidase activity"/>
    <property type="evidence" value="ECO:0007669"/>
    <property type="project" value="UniProtKB-KW"/>
</dbReference>
<dbReference type="SUPFAM" id="SSF55486">
    <property type="entry name" value="Metalloproteases ('zincins'), catalytic domain"/>
    <property type="match status" value="1"/>
</dbReference>